<proteinExistence type="predicted"/>
<dbReference type="Proteomes" id="UP001327027">
    <property type="component" value="Unassembled WGS sequence"/>
</dbReference>
<evidence type="ECO:0008006" key="3">
    <source>
        <dbReference type="Google" id="ProtNLM"/>
    </source>
</evidence>
<dbReference type="InterPro" id="IPR036514">
    <property type="entry name" value="SGNH_hydro_sf"/>
</dbReference>
<protein>
    <recommendedName>
        <fullName evidence="3">GDSL-like lipase/acylhydrolase family protein</fullName>
    </recommendedName>
</protein>
<dbReference type="Gene3D" id="3.40.50.1110">
    <property type="entry name" value="SGNH hydrolase"/>
    <property type="match status" value="1"/>
</dbReference>
<accession>A0ABU6A2B9</accession>
<organism evidence="1 2">
    <name type="scientific">Aquimarina gracilis</name>
    <dbReference type="NCBI Taxonomy" id="874422"/>
    <lineage>
        <taxon>Bacteria</taxon>
        <taxon>Pseudomonadati</taxon>
        <taxon>Bacteroidota</taxon>
        <taxon>Flavobacteriia</taxon>
        <taxon>Flavobacteriales</taxon>
        <taxon>Flavobacteriaceae</taxon>
        <taxon>Aquimarina</taxon>
    </lineage>
</organism>
<dbReference type="EMBL" id="JAYKLX010000012">
    <property type="protein sequence ID" value="MEB3348200.1"/>
    <property type="molecule type" value="Genomic_DNA"/>
</dbReference>
<dbReference type="SUPFAM" id="SSF52266">
    <property type="entry name" value="SGNH hydrolase"/>
    <property type="match status" value="1"/>
</dbReference>
<evidence type="ECO:0000313" key="1">
    <source>
        <dbReference type="EMBL" id="MEB3348200.1"/>
    </source>
</evidence>
<evidence type="ECO:0000313" key="2">
    <source>
        <dbReference type="Proteomes" id="UP001327027"/>
    </source>
</evidence>
<name>A0ABU6A2B9_9FLAO</name>
<gene>
    <name evidence="1" type="ORF">U6A24_22170</name>
</gene>
<comment type="caution">
    <text evidence="1">The sequence shown here is derived from an EMBL/GenBank/DDBJ whole genome shotgun (WGS) entry which is preliminary data.</text>
</comment>
<keyword evidence="2" id="KW-1185">Reference proteome</keyword>
<sequence length="307" mass="35697">MIKREFKLSLVKIGKFIVVFLIADFLLGTMSKQLFFNQETGKYARSTHAIKKSEDNVLIFGSSHAHRHYVPEVFEKELNKTCYNVGAEGQQLLYHLALQQMIFKRIKPKLIILNIDEGFLYSSKEAYDRLGDLHPYYEEYKDELRPILGLQSKLIDFKLFFKSYQTNSTIVHALRYHLSPQIDYKGYRPLFGKVALTNKSKMLKVNRREIDSNFVTALERFIDSAKKNDVDLVFVTSPKFDPIDNSENESFKKIMNIAVNENVTVMDFFNSKQFLNQNDLFHDPSHLNDDGAKLFSKAVANKIRNLK</sequence>
<reference evidence="1 2" key="1">
    <citation type="journal article" date="2013" name="Int. J. Syst. Evol. Microbiol.">
        <title>Aquimarina gracilis sp. nov., isolated from the gut microflora of a mussel, Mytilus coruscus, and emended description of Aquimarina spongiae.</title>
        <authorList>
            <person name="Park S.C."/>
            <person name="Choe H.N."/>
            <person name="Baik K.S."/>
            <person name="Seong C.N."/>
        </authorList>
    </citation>
    <scope>NUCLEOTIDE SEQUENCE [LARGE SCALE GENOMIC DNA]</scope>
    <source>
        <strain evidence="1 2">PSC32</strain>
    </source>
</reference>
<dbReference type="RefSeq" id="WP_324182222.1">
    <property type="nucleotide sequence ID" value="NZ_BAABAW010000018.1"/>
</dbReference>